<comment type="caution">
    <text evidence="3">The sequence shown here is derived from an EMBL/GenBank/DDBJ whole genome shotgun (WGS) entry which is preliminary data.</text>
</comment>
<protein>
    <recommendedName>
        <fullName evidence="2">Fatty acid desaturase domain-containing protein</fullName>
    </recommendedName>
</protein>
<sequence>MTLKVNPYFTQPDIVVLENLIQDVKHEIRGEPGVQDEKSTPELIESCSDRVVGELEHDKLSISQLQSYNDPGSADFTPTIFTSWDDKDIPEFLNRYVCKPYAQMAMRIVRHPTDVVFLSHILQYMIINLGSAAWLYYRFSYLHGIAHTVYTTWCVGSFTLMMHNHIHNNGVLARNWAWLDFSFPYVLEPLMGHTWDSYYYHHVKHHHVESNGPEDLSSTIRYQRDDIFHFLHYYGRFLLFIWVELPLYFVKKRKPNLALRACLSELASYAFYYYMTMLNPKASTFVLLLPFAIMRFALMVGNWGQHALVDEVDPKSDFRTSITMIDVMSNRVCFNDGYHTAHHLNPRRHWRDHPVHFLKSKEAYRTGRALVFHEIDWFMMTVKLLQKDYMYLADRLVPIGDQIGMSQKELADMLRTKTRIFTEEDIQKKFK</sequence>
<dbReference type="GO" id="GO:0006629">
    <property type="term" value="P:lipid metabolic process"/>
    <property type="evidence" value="ECO:0007669"/>
    <property type="project" value="InterPro"/>
</dbReference>
<dbReference type="PANTHER" id="PTHR36459">
    <property type="entry name" value="ORF"/>
    <property type="match status" value="1"/>
</dbReference>
<evidence type="ECO:0000256" key="1">
    <source>
        <dbReference type="SAM" id="Phobius"/>
    </source>
</evidence>
<dbReference type="InterPro" id="IPR005804">
    <property type="entry name" value="FA_desaturase_dom"/>
</dbReference>
<gene>
    <name evidence="3" type="ORF">LTR09_002066</name>
</gene>
<reference evidence="3" key="1">
    <citation type="submission" date="2023-04" db="EMBL/GenBank/DDBJ databases">
        <title>Black Yeasts Isolated from many extreme environments.</title>
        <authorList>
            <person name="Coleine C."/>
            <person name="Stajich J.E."/>
            <person name="Selbmann L."/>
        </authorList>
    </citation>
    <scope>NUCLEOTIDE SEQUENCE</scope>
    <source>
        <strain evidence="3">CCFEE 5312</strain>
    </source>
</reference>
<accession>A0AAJ0LVL7</accession>
<keyword evidence="1" id="KW-1133">Transmembrane helix</keyword>
<keyword evidence="1" id="KW-0812">Transmembrane</keyword>
<feature type="transmembrane region" description="Helical" evidence="1">
    <location>
        <begin position="233"/>
        <end position="250"/>
    </location>
</feature>
<keyword evidence="1" id="KW-0472">Membrane</keyword>
<feature type="transmembrane region" description="Helical" evidence="1">
    <location>
        <begin position="281"/>
        <end position="298"/>
    </location>
</feature>
<dbReference type="EMBL" id="JAWDJX010000004">
    <property type="protein sequence ID" value="KAK3057028.1"/>
    <property type="molecule type" value="Genomic_DNA"/>
</dbReference>
<keyword evidence="4" id="KW-1185">Reference proteome</keyword>
<dbReference type="Pfam" id="PF00487">
    <property type="entry name" value="FA_desaturase"/>
    <property type="match status" value="1"/>
</dbReference>
<evidence type="ECO:0000313" key="3">
    <source>
        <dbReference type="EMBL" id="KAK3057028.1"/>
    </source>
</evidence>
<dbReference type="Proteomes" id="UP001271007">
    <property type="component" value="Unassembled WGS sequence"/>
</dbReference>
<dbReference type="AlphaFoldDB" id="A0AAJ0LVL7"/>
<name>A0AAJ0LVL7_9PEZI</name>
<feature type="domain" description="Fatty acid desaturase" evidence="2">
    <location>
        <begin position="148"/>
        <end position="368"/>
    </location>
</feature>
<feature type="transmembrane region" description="Helical" evidence="1">
    <location>
        <begin position="115"/>
        <end position="137"/>
    </location>
</feature>
<evidence type="ECO:0000259" key="2">
    <source>
        <dbReference type="Pfam" id="PF00487"/>
    </source>
</evidence>
<evidence type="ECO:0000313" key="4">
    <source>
        <dbReference type="Proteomes" id="UP001271007"/>
    </source>
</evidence>
<proteinExistence type="predicted"/>
<organism evidence="3 4">
    <name type="scientific">Extremus antarcticus</name>
    <dbReference type="NCBI Taxonomy" id="702011"/>
    <lineage>
        <taxon>Eukaryota</taxon>
        <taxon>Fungi</taxon>
        <taxon>Dikarya</taxon>
        <taxon>Ascomycota</taxon>
        <taxon>Pezizomycotina</taxon>
        <taxon>Dothideomycetes</taxon>
        <taxon>Dothideomycetidae</taxon>
        <taxon>Mycosphaerellales</taxon>
        <taxon>Extremaceae</taxon>
        <taxon>Extremus</taxon>
    </lineage>
</organism>
<dbReference type="PANTHER" id="PTHR36459:SF1">
    <property type="entry name" value="FATTY ACID DESATURASE DOMAIN-CONTAINING PROTEIN-RELATED"/>
    <property type="match status" value="1"/>
</dbReference>